<accession>Q725Y6</accession>
<dbReference type="Proteomes" id="UP000002194">
    <property type="component" value="Chromosome"/>
</dbReference>
<sequence>MLIQGHPADSYHLFIDKNVTRFSYTTRLKYIYCHF</sequence>
<dbReference type="EMBL" id="AE017285">
    <property type="protein sequence ID" value="AAS97757.1"/>
    <property type="molecule type" value="Genomic_DNA"/>
</dbReference>
<gene>
    <name evidence="1" type="ordered locus">DVU_3288</name>
</gene>
<dbReference type="HOGENOM" id="CLU_3364635_0_0_7"/>
<protein>
    <submittedName>
        <fullName evidence="1">Uncharacterized protein</fullName>
    </submittedName>
</protein>
<dbReference type="AlphaFoldDB" id="Q725Y6"/>
<dbReference type="PaxDb" id="882-DVU_3288"/>
<dbReference type="KEGG" id="dvu:DVU_3288"/>
<reference evidence="1 2" key="1">
    <citation type="journal article" date="2004" name="Nat. Biotechnol.">
        <title>The genome sequence of the anaerobic, sulfate-reducing bacterium Desulfovibrio vulgaris Hildenborough.</title>
        <authorList>
            <person name="Heidelberg J.F."/>
            <person name="Seshadri R."/>
            <person name="Haveman S.A."/>
            <person name="Hemme C.L."/>
            <person name="Paulsen I.T."/>
            <person name="Kolonay J.F."/>
            <person name="Eisen J.A."/>
            <person name="Ward N."/>
            <person name="Methe B."/>
            <person name="Brinkac L.M."/>
            <person name="Daugherty S.C."/>
            <person name="Deboy R.T."/>
            <person name="Dodson R.J."/>
            <person name="Durkin A.S."/>
            <person name="Madupu R."/>
            <person name="Nelson W.C."/>
            <person name="Sullivan S.A."/>
            <person name="Fouts D."/>
            <person name="Haft D.H."/>
            <person name="Selengut J."/>
            <person name="Peterson J.D."/>
            <person name="Davidsen T.M."/>
            <person name="Zafar N."/>
            <person name="Zhou L."/>
            <person name="Radune D."/>
            <person name="Dimitrov G."/>
            <person name="Hance M."/>
            <person name="Tran K."/>
            <person name="Khouri H."/>
            <person name="Gill J."/>
            <person name="Utterback T.R."/>
            <person name="Feldblyum T.V."/>
            <person name="Wall J.D."/>
            <person name="Voordouw G."/>
            <person name="Fraser C.M."/>
        </authorList>
    </citation>
    <scope>NUCLEOTIDE SEQUENCE [LARGE SCALE GENOMIC DNA]</scope>
    <source>
        <strain evidence="2">ATCC 29579 / DSM 644 / NCIMB 8303 / VKM B-1760 / Hildenborough</strain>
    </source>
</reference>
<organism evidence="1 2">
    <name type="scientific">Nitratidesulfovibrio vulgaris (strain ATCC 29579 / DSM 644 / CCUG 34227 / NCIMB 8303 / VKM B-1760 / Hildenborough)</name>
    <name type="common">Desulfovibrio vulgaris</name>
    <dbReference type="NCBI Taxonomy" id="882"/>
    <lineage>
        <taxon>Bacteria</taxon>
        <taxon>Pseudomonadati</taxon>
        <taxon>Thermodesulfobacteriota</taxon>
        <taxon>Desulfovibrionia</taxon>
        <taxon>Desulfovibrionales</taxon>
        <taxon>Desulfovibrionaceae</taxon>
        <taxon>Nitratidesulfovibrio</taxon>
    </lineage>
</organism>
<evidence type="ECO:0000313" key="1">
    <source>
        <dbReference type="EMBL" id="AAS97757.1"/>
    </source>
</evidence>
<name>Q725Y6_NITV2</name>
<evidence type="ECO:0000313" key="2">
    <source>
        <dbReference type="Proteomes" id="UP000002194"/>
    </source>
</evidence>
<proteinExistence type="predicted"/>
<dbReference type="EnsemblBacteria" id="AAS97757">
    <property type="protein sequence ID" value="AAS97757"/>
    <property type="gene ID" value="DVU_3288"/>
</dbReference>
<keyword evidence="2" id="KW-1185">Reference proteome</keyword>